<keyword evidence="11" id="KW-1185">Reference proteome</keyword>
<dbReference type="InterPro" id="IPR000101">
    <property type="entry name" value="GGT_peptidase"/>
</dbReference>
<feature type="binding site" evidence="6">
    <location>
        <begin position="436"/>
        <end position="437"/>
    </location>
    <ligand>
        <name>L-glutamate</name>
        <dbReference type="ChEBI" id="CHEBI:29985"/>
    </ligand>
</feature>
<dbReference type="RefSeq" id="WP_008739095.1">
    <property type="nucleotide sequence ID" value="NZ_CP004387.1"/>
</dbReference>
<dbReference type="UniPathway" id="UPA00204"/>
<dbReference type="Pfam" id="PF01019">
    <property type="entry name" value="G_glu_transpept"/>
    <property type="match status" value="1"/>
</dbReference>
<keyword evidence="9" id="KW-0732">Signal</keyword>
<comment type="catalytic activity">
    <reaction evidence="2 7">
        <text>glutathione + H2O = L-cysteinylglycine + L-glutamate</text>
        <dbReference type="Rhea" id="RHEA:28807"/>
        <dbReference type="ChEBI" id="CHEBI:15377"/>
        <dbReference type="ChEBI" id="CHEBI:29985"/>
        <dbReference type="ChEBI" id="CHEBI:57925"/>
        <dbReference type="ChEBI" id="CHEBI:61694"/>
        <dbReference type="EC" id="3.4.19.13"/>
    </reaction>
</comment>
<comment type="pathway">
    <text evidence="7">Sulfur metabolism; glutathione metabolism.</text>
</comment>
<dbReference type="PANTHER" id="PTHR43199">
    <property type="entry name" value="GLUTATHIONE HYDROLASE"/>
    <property type="match status" value="1"/>
</dbReference>
<proteinExistence type="inferred from homology"/>
<dbReference type="KEGG" id="apac:S7S_00535"/>
<keyword evidence="7" id="KW-0317">Glutathione biosynthesis</keyword>
<organism evidence="10 11">
    <name type="scientific">Isoalcanivorax pacificus W11-5</name>
    <dbReference type="NCBI Taxonomy" id="391936"/>
    <lineage>
        <taxon>Bacteria</taxon>
        <taxon>Pseudomonadati</taxon>
        <taxon>Pseudomonadota</taxon>
        <taxon>Gammaproteobacteria</taxon>
        <taxon>Oceanospirillales</taxon>
        <taxon>Alcanivoracaceae</taxon>
        <taxon>Isoalcanivorax</taxon>
    </lineage>
</organism>
<dbReference type="NCBIfam" id="TIGR00066">
    <property type="entry name" value="g_glut_trans"/>
    <property type="match status" value="1"/>
</dbReference>
<gene>
    <name evidence="10" type="ORF">S7S_00535</name>
</gene>
<dbReference type="InterPro" id="IPR043137">
    <property type="entry name" value="GGT_ssub_C"/>
</dbReference>
<reference evidence="10 11" key="1">
    <citation type="journal article" date="2012" name="J. Bacteriol.">
        <title>Genome sequence of an alkane-degrading bacterium, Alcanivorax pacificus type strain W11-5, isolated from deep sea sediment.</title>
        <authorList>
            <person name="Lai Q."/>
            <person name="Shao Z."/>
        </authorList>
    </citation>
    <scope>NUCLEOTIDE SEQUENCE [LARGE SCALE GENOMIC DNA]</scope>
    <source>
        <strain evidence="10 11">W11-5</strain>
    </source>
</reference>
<dbReference type="GO" id="GO:0006750">
    <property type="term" value="P:glutathione biosynthetic process"/>
    <property type="evidence" value="ECO:0007669"/>
    <property type="project" value="UniProtKB-KW"/>
</dbReference>
<evidence type="ECO:0000256" key="5">
    <source>
        <dbReference type="PIRSR" id="PIRSR600101-1"/>
    </source>
</evidence>
<keyword evidence="3 7" id="KW-0012">Acyltransferase</keyword>
<feature type="binding site" evidence="6">
    <location>
        <position position="457"/>
    </location>
    <ligand>
        <name>L-glutamate</name>
        <dbReference type="ChEBI" id="CHEBI:29985"/>
    </ligand>
</feature>
<feature type="binding site" evidence="6">
    <location>
        <position position="92"/>
    </location>
    <ligand>
        <name>L-glutamate</name>
        <dbReference type="ChEBI" id="CHEBI:29985"/>
    </ligand>
</feature>
<protein>
    <recommendedName>
        <fullName evidence="7">Glutathione hydrolase proenzyme</fullName>
        <ecNumber evidence="7">2.3.2.2</ecNumber>
        <ecNumber evidence="7">3.4.19.13</ecNumber>
    </recommendedName>
    <component>
        <recommendedName>
            <fullName evidence="7">Glutathione hydrolase large chain</fullName>
        </recommendedName>
    </component>
    <component>
        <recommendedName>
            <fullName evidence="7">Glutathione hydrolase small chain</fullName>
        </recommendedName>
    </component>
</protein>
<dbReference type="GO" id="GO:0103068">
    <property type="term" value="F:leukotriene C4 gamma-glutamyl transferase activity"/>
    <property type="evidence" value="ECO:0007669"/>
    <property type="project" value="UniProtKB-EC"/>
</dbReference>
<evidence type="ECO:0000256" key="7">
    <source>
        <dbReference type="RuleBase" id="RU368036"/>
    </source>
</evidence>
<feature type="chain" id="PRO_5002097599" description="Glutathione hydrolase proenzyme" evidence="9">
    <location>
        <begin position="20"/>
        <end position="560"/>
    </location>
</feature>
<dbReference type="PRINTS" id="PR01210">
    <property type="entry name" value="GGTRANSPTASE"/>
</dbReference>
<keyword evidence="7" id="KW-0865">Zymogen</keyword>
<evidence type="ECO:0000256" key="4">
    <source>
        <dbReference type="ARBA" id="ARBA00047417"/>
    </source>
</evidence>
<dbReference type="OrthoDB" id="5297205at2"/>
<dbReference type="InterPro" id="IPR029055">
    <property type="entry name" value="Ntn_hydrolases_N"/>
</dbReference>
<dbReference type="AlphaFoldDB" id="A0A0B4XHK0"/>
<evidence type="ECO:0000256" key="8">
    <source>
        <dbReference type="SAM" id="MobiDB-lite"/>
    </source>
</evidence>
<dbReference type="Gene3D" id="1.10.246.130">
    <property type="match status" value="1"/>
</dbReference>
<dbReference type="Gene3D" id="3.60.20.40">
    <property type="match status" value="1"/>
</dbReference>
<dbReference type="SUPFAM" id="SSF56235">
    <property type="entry name" value="N-terminal nucleophile aminohydrolases (Ntn hydrolases)"/>
    <property type="match status" value="1"/>
</dbReference>
<feature type="signal peptide" evidence="9">
    <location>
        <begin position="1"/>
        <end position="19"/>
    </location>
</feature>
<evidence type="ECO:0000256" key="1">
    <source>
        <dbReference type="ARBA" id="ARBA00001049"/>
    </source>
</evidence>
<dbReference type="InterPro" id="IPR043138">
    <property type="entry name" value="GGT_lsub"/>
</dbReference>
<keyword evidence="7 10" id="KW-0808">Transferase</keyword>
<evidence type="ECO:0000313" key="11">
    <source>
        <dbReference type="Proteomes" id="UP000006764"/>
    </source>
</evidence>
<comment type="similarity">
    <text evidence="7">Belongs to the gamma-glutamyltransferase family.</text>
</comment>
<feature type="active site" description="Nucleophile" evidence="5">
    <location>
        <position position="365"/>
    </location>
</feature>
<comment type="catalytic activity">
    <reaction evidence="1 7">
        <text>an S-substituted glutathione + H2O = an S-substituted L-cysteinylglycine + L-glutamate</text>
        <dbReference type="Rhea" id="RHEA:59468"/>
        <dbReference type="ChEBI" id="CHEBI:15377"/>
        <dbReference type="ChEBI" id="CHEBI:29985"/>
        <dbReference type="ChEBI" id="CHEBI:90779"/>
        <dbReference type="ChEBI" id="CHEBI:143103"/>
        <dbReference type="EC" id="3.4.19.13"/>
    </reaction>
</comment>
<evidence type="ECO:0000256" key="2">
    <source>
        <dbReference type="ARBA" id="ARBA00001089"/>
    </source>
</evidence>
<name>A0A0B4XHK0_9GAMM</name>
<feature type="binding site" evidence="6">
    <location>
        <position position="407"/>
    </location>
    <ligand>
        <name>L-glutamate</name>
        <dbReference type="ChEBI" id="CHEBI:29985"/>
    </ligand>
</feature>
<comment type="catalytic activity">
    <reaction evidence="4 7">
        <text>an N-terminal (5-L-glutamyl)-[peptide] + an alpha-amino acid = 5-L-glutamyl amino acid + an N-terminal L-alpha-aminoacyl-[peptide]</text>
        <dbReference type="Rhea" id="RHEA:23904"/>
        <dbReference type="Rhea" id="RHEA-COMP:9780"/>
        <dbReference type="Rhea" id="RHEA-COMP:9795"/>
        <dbReference type="ChEBI" id="CHEBI:77644"/>
        <dbReference type="ChEBI" id="CHEBI:78597"/>
        <dbReference type="ChEBI" id="CHEBI:78599"/>
        <dbReference type="ChEBI" id="CHEBI:78608"/>
        <dbReference type="EC" id="2.3.2.2"/>
    </reaction>
</comment>
<sequence length="560" mass="59437">MLRHAWILLIILLAPPALADDRPPAAAIASAHPLATEAGLEILEAGGNAFDAAIAVGAVLAVVEPASSGMGGGGFWLLHRQHDGLQTMLDARETAPAAASATMYQDKDGNVVRDHAINGPLAAGIPGQAAAFVHLAEHYGRLPLAQSLAPAIQIAREGFPVSERYRTLAGFRDEVLHRYPAASRIFLQDGKVPPAGHQIRQPDLARVLERIARAGHAGFYEGDTARDLVRGVRAAGGLWTLDDLASYTIKERAPIVSTFRGARIISAPPPSSGGIVLAETLNILAQFNDGDIAPELLPHLTVEAMKRAYRDRAEHLGDPDFVSMPVTRLLSVQHARELARGISLDKPTPSSELGAPLAQPAGTHTTHLSILDDEGNRVAATLSVNLPFGSGFVAEGTGILLNNEMDDFSSKPGSPNAYGLIGSHANAIAPGKRPLSSMTPTFVEWDDKVAILGTPGGSRIISMVLLGVQEALAGKPVTEWVSRPRYHHQYLPDVVEVEPAFIGSDEARLLEVRGHTLKSTGRTYGDMHAVLWEKEKGEVSAASDPRGEGSAHVSITSDPE</sequence>
<dbReference type="EC" id="2.3.2.2" evidence="7"/>
<evidence type="ECO:0000256" key="6">
    <source>
        <dbReference type="PIRSR" id="PIRSR600101-2"/>
    </source>
</evidence>
<dbReference type="HOGENOM" id="CLU_014813_0_3_6"/>
<comment type="PTM">
    <text evidence="7">Cleaved by autocatalysis into a large and a small subunit.</text>
</comment>
<dbReference type="EMBL" id="CP004387">
    <property type="protein sequence ID" value="AJD46531.1"/>
    <property type="molecule type" value="Genomic_DNA"/>
</dbReference>
<dbReference type="GO" id="GO:0006751">
    <property type="term" value="P:glutathione catabolic process"/>
    <property type="evidence" value="ECO:0007669"/>
    <property type="project" value="UniProtKB-UniRule"/>
</dbReference>
<accession>A0A0B4XHK0</accession>
<dbReference type="EC" id="3.4.19.13" evidence="7"/>
<dbReference type="GO" id="GO:0036374">
    <property type="term" value="F:glutathione hydrolase activity"/>
    <property type="evidence" value="ECO:0007669"/>
    <property type="project" value="UniProtKB-UniRule"/>
</dbReference>
<evidence type="ECO:0000313" key="10">
    <source>
        <dbReference type="EMBL" id="AJD46531.1"/>
    </source>
</evidence>
<comment type="subunit">
    <text evidence="7">This enzyme consists of two polypeptide chains, which are synthesized in precursor form from a single polypeptide.</text>
</comment>
<evidence type="ECO:0000256" key="9">
    <source>
        <dbReference type="SAM" id="SignalP"/>
    </source>
</evidence>
<feature type="binding site" evidence="6">
    <location>
        <begin position="383"/>
        <end position="385"/>
    </location>
    <ligand>
        <name>L-glutamate</name>
        <dbReference type="ChEBI" id="CHEBI:29985"/>
    </ligand>
</feature>
<feature type="region of interest" description="Disordered" evidence="8">
    <location>
        <begin position="536"/>
        <end position="560"/>
    </location>
</feature>
<dbReference type="InterPro" id="IPR051792">
    <property type="entry name" value="GGT_bact"/>
</dbReference>
<dbReference type="STRING" id="391936.S7S_00535"/>
<dbReference type="Proteomes" id="UP000006764">
    <property type="component" value="Chromosome"/>
</dbReference>
<evidence type="ECO:0000256" key="3">
    <source>
        <dbReference type="ARBA" id="ARBA00023315"/>
    </source>
</evidence>
<keyword evidence="7" id="KW-0378">Hydrolase</keyword>
<dbReference type="PANTHER" id="PTHR43199:SF6">
    <property type="entry name" value="GLUTATHIONE HYDROLASE PROENZYME"/>
    <property type="match status" value="1"/>
</dbReference>